<dbReference type="AlphaFoldDB" id="A0A4R5LVC5"/>
<dbReference type="Pfam" id="PF02627">
    <property type="entry name" value="CMD"/>
    <property type="match status" value="1"/>
</dbReference>
<protein>
    <submittedName>
        <fullName evidence="2">Peroxidase</fullName>
    </submittedName>
</protein>
<reference evidence="2 3" key="1">
    <citation type="submission" date="2019-03" db="EMBL/GenBank/DDBJ databases">
        <title>Seongchinamella monodicae gen. nov., sp. nov., a novel member of the Gammaproteobacteria isolated from a tidal mudflat of beach.</title>
        <authorList>
            <person name="Yang H.G."/>
            <person name="Kang J.W."/>
            <person name="Lee S.D."/>
        </authorList>
    </citation>
    <scope>NUCLEOTIDE SEQUENCE [LARGE SCALE GENOMIC DNA]</scope>
    <source>
        <strain evidence="2 3">GH4-78</strain>
    </source>
</reference>
<evidence type="ECO:0000259" key="1">
    <source>
        <dbReference type="Pfam" id="PF02627"/>
    </source>
</evidence>
<sequence length="212" mass="23173">MCFIETISPDQATDCVEILYQRLQGSKNYLPNYARVFCHRPTLMAQIATLMEALRGTMSPRLWSLVNLAAARASHSSYCSLAFANTLIGKHFSEQELLLILRDDEQAPLTATEKAAMHYAGLVATDASRICREDVATLKACGLSDAEIFDVTAAAAWRCFFARVPDALGARADESLTRLDAALLQRLLVGRPAEANQHAAEHPGKARPELPG</sequence>
<dbReference type="Proteomes" id="UP000295554">
    <property type="component" value="Unassembled WGS sequence"/>
</dbReference>
<dbReference type="OrthoDB" id="9808310at2"/>
<name>A0A4R5LVC5_9GAMM</name>
<dbReference type="GO" id="GO:0051920">
    <property type="term" value="F:peroxiredoxin activity"/>
    <property type="evidence" value="ECO:0007669"/>
    <property type="project" value="InterPro"/>
</dbReference>
<feature type="domain" description="Carboxymuconolactone decarboxylase-like" evidence="1">
    <location>
        <begin position="41"/>
        <end position="120"/>
    </location>
</feature>
<dbReference type="EMBL" id="SMSE01000001">
    <property type="protein sequence ID" value="TDG15394.1"/>
    <property type="molecule type" value="Genomic_DNA"/>
</dbReference>
<comment type="caution">
    <text evidence="2">The sequence shown here is derived from an EMBL/GenBank/DDBJ whole genome shotgun (WGS) entry which is preliminary data.</text>
</comment>
<dbReference type="InterPro" id="IPR029032">
    <property type="entry name" value="AhpD-like"/>
</dbReference>
<dbReference type="InterPro" id="IPR003779">
    <property type="entry name" value="CMD-like"/>
</dbReference>
<evidence type="ECO:0000313" key="3">
    <source>
        <dbReference type="Proteomes" id="UP000295554"/>
    </source>
</evidence>
<accession>A0A4R5LVC5</accession>
<keyword evidence="3" id="KW-1185">Reference proteome</keyword>
<dbReference type="PANTHER" id="PTHR35446">
    <property type="entry name" value="SI:CH211-175M2.5"/>
    <property type="match status" value="1"/>
</dbReference>
<dbReference type="RefSeq" id="WP_133209753.1">
    <property type="nucleotide sequence ID" value="NZ_SMSE01000001.1"/>
</dbReference>
<dbReference type="PANTHER" id="PTHR35446:SF2">
    <property type="entry name" value="CARBOXYMUCONOLACTONE DECARBOXYLASE-LIKE DOMAIN-CONTAINING PROTEIN"/>
    <property type="match status" value="1"/>
</dbReference>
<dbReference type="SUPFAM" id="SSF69118">
    <property type="entry name" value="AhpD-like"/>
    <property type="match status" value="1"/>
</dbReference>
<gene>
    <name evidence="2" type="ORF">E2F43_03950</name>
</gene>
<proteinExistence type="predicted"/>
<evidence type="ECO:0000313" key="2">
    <source>
        <dbReference type="EMBL" id="TDG15394.1"/>
    </source>
</evidence>
<dbReference type="Gene3D" id="1.20.1290.10">
    <property type="entry name" value="AhpD-like"/>
    <property type="match status" value="1"/>
</dbReference>
<organism evidence="2 3">
    <name type="scientific">Seongchinamella unica</name>
    <dbReference type="NCBI Taxonomy" id="2547392"/>
    <lineage>
        <taxon>Bacteria</taxon>
        <taxon>Pseudomonadati</taxon>
        <taxon>Pseudomonadota</taxon>
        <taxon>Gammaproteobacteria</taxon>
        <taxon>Cellvibrionales</taxon>
        <taxon>Halieaceae</taxon>
        <taxon>Seongchinamella</taxon>
    </lineage>
</organism>
<keyword evidence="2" id="KW-0560">Oxidoreductase</keyword>
<keyword evidence="2" id="KW-0575">Peroxidase</keyword>